<dbReference type="PROSITE" id="PS50119">
    <property type="entry name" value="ZF_BBOX"/>
    <property type="match status" value="1"/>
</dbReference>
<dbReference type="InterPro" id="IPR057668">
    <property type="entry name" value="E2_Ub-conjug_enz_C"/>
</dbReference>
<accession>A0ABQ8QEJ3</accession>
<organism evidence="3 4">
    <name type="scientific">Lentinula boryana</name>
    <dbReference type="NCBI Taxonomy" id="40481"/>
    <lineage>
        <taxon>Eukaryota</taxon>
        <taxon>Fungi</taxon>
        <taxon>Dikarya</taxon>
        <taxon>Basidiomycota</taxon>
        <taxon>Agaricomycotina</taxon>
        <taxon>Agaricomycetes</taxon>
        <taxon>Agaricomycetidae</taxon>
        <taxon>Agaricales</taxon>
        <taxon>Marasmiineae</taxon>
        <taxon>Omphalotaceae</taxon>
        <taxon>Lentinula</taxon>
    </lineage>
</organism>
<sequence length="626" mass="70982">MVEAGPPLQNGSASRNGTFSLKNILSEDHDLEAIEHHPKLNGEASSGWDEEAIVRPLAEGYCIECEDQPAEVFCENCADAYCDVCYSAQHRKGSRTTHKTKALDITQKAVEKVKEQVEAEGDEHQMDVVEDDDADEELEQITSAIPAQPSGAQPAIGSTVGEWFVDRSRFIPLRLTLGERKFLRLLEAALSVSEYTDKIDTLSSGQSKAKRIVAQIKELCAIMSGLLLSADYKAGQELFQDRDFQANEEFYQRVFELGRRHKIMNPDKMRTTYGKLIYLLQDSQAPEIKDLLGFSCVKPINTVYAVLKENDALDMLRDDLINAATQEIYSEGRSRREIQRDIKSKERAIETLSTRYQRRGVSQETLRQCLYSIGDNHAFLRVNRDPCERMIDYLQEYFHPTQAKDPKNSLAIRSGKGGARLSHDHSKQYAYVIQSLTLWKEILHDMFHLWSLAEEDLLSDSISYRLRDTGQGLNRVQPSPKTSRLMHTILHKAQKSVGSWVGSSVIHMGDHNVPNALLFIDKYTQIYRILLPICNTLSQIPNLMEKPALRSYIEDDFGSAENLMKEILSDFFRHGFDGSGADNFYDAGSCIDGRLTSAWNWCSTLEKKRFFPVFLLSGFIGFDGDW</sequence>
<comment type="caution">
    <text evidence="3">The sequence shown here is derived from an EMBL/GenBank/DDBJ whole genome shotgun (WGS) entry which is preliminary data.</text>
</comment>
<keyword evidence="1" id="KW-0479">Metal-binding</keyword>
<dbReference type="InterPro" id="IPR000315">
    <property type="entry name" value="Znf_B-box"/>
</dbReference>
<dbReference type="EMBL" id="MU790596">
    <property type="protein sequence ID" value="KAJ3996967.1"/>
    <property type="molecule type" value="Genomic_DNA"/>
</dbReference>
<feature type="domain" description="B box-type" evidence="2">
    <location>
        <begin position="57"/>
        <end position="103"/>
    </location>
</feature>
<evidence type="ECO:0000313" key="3">
    <source>
        <dbReference type="EMBL" id="KAJ3996967.1"/>
    </source>
</evidence>
<protein>
    <recommendedName>
        <fullName evidence="2">B box-type domain-containing protein</fullName>
    </recommendedName>
</protein>
<dbReference type="CDD" id="cd20208">
    <property type="entry name" value="Bbox1_DUF2009"/>
    <property type="match status" value="1"/>
</dbReference>
<dbReference type="Pfam" id="PF22586">
    <property type="entry name" value="ANCHR-like_BBOX"/>
    <property type="match status" value="1"/>
</dbReference>
<dbReference type="Proteomes" id="UP001163828">
    <property type="component" value="Unassembled WGS sequence"/>
</dbReference>
<keyword evidence="1" id="KW-0862">Zinc</keyword>
<keyword evidence="1" id="KW-0863">Zinc-finger</keyword>
<evidence type="ECO:0000313" key="4">
    <source>
        <dbReference type="Proteomes" id="UP001163828"/>
    </source>
</evidence>
<dbReference type="Gene3D" id="4.10.640.40">
    <property type="entry name" value="Cytoplasmic polyadenylation element-binding protein, ZZ domain"/>
    <property type="match status" value="1"/>
</dbReference>
<dbReference type="PANTHER" id="PTHR31560:SF0">
    <property type="entry name" value="UPF0652 PROTEIN C22H10.08"/>
    <property type="match status" value="1"/>
</dbReference>
<name>A0ABQ8QEJ3_9AGAR</name>
<evidence type="ECO:0000259" key="2">
    <source>
        <dbReference type="PROSITE" id="PS50119"/>
    </source>
</evidence>
<dbReference type="SUPFAM" id="SSF57845">
    <property type="entry name" value="B-box zinc-binding domain"/>
    <property type="match status" value="1"/>
</dbReference>
<dbReference type="SMART" id="SM00336">
    <property type="entry name" value="BBOX"/>
    <property type="match status" value="1"/>
</dbReference>
<keyword evidence="4" id="KW-1185">Reference proteome</keyword>
<reference evidence="3" key="1">
    <citation type="submission" date="2022-08" db="EMBL/GenBank/DDBJ databases">
        <authorList>
            <consortium name="DOE Joint Genome Institute"/>
            <person name="Min B."/>
            <person name="Riley R."/>
            <person name="Sierra-Patev S."/>
            <person name="Naranjo-Ortiz M."/>
            <person name="Looney B."/>
            <person name="Konkel Z."/>
            <person name="Slot J.C."/>
            <person name="Sakamoto Y."/>
            <person name="Steenwyk J.L."/>
            <person name="Rokas A."/>
            <person name="Carro J."/>
            <person name="Camarero S."/>
            <person name="Ferreira P."/>
            <person name="Molpeceres G."/>
            <person name="Ruiz-Duenas F.J."/>
            <person name="Serrano A."/>
            <person name="Henrissat B."/>
            <person name="Drula E."/>
            <person name="Hughes K.W."/>
            <person name="Mata J.L."/>
            <person name="Ishikawa N.K."/>
            <person name="Vargas-Isla R."/>
            <person name="Ushijima S."/>
            <person name="Smith C.A."/>
            <person name="Ahrendt S."/>
            <person name="Andreopoulos W."/>
            <person name="He G."/>
            <person name="Labutti K."/>
            <person name="Lipzen A."/>
            <person name="Ng V."/>
            <person name="Sandor L."/>
            <person name="Barry K."/>
            <person name="Martinez A.T."/>
            <person name="Xiao Y."/>
            <person name="Gibbons J.G."/>
            <person name="Terashima K."/>
            <person name="Hibbett D.S."/>
            <person name="Grigoriev I.V."/>
        </authorList>
    </citation>
    <scope>NUCLEOTIDE SEQUENCE</scope>
    <source>
        <strain evidence="3">TFB10827</strain>
    </source>
</reference>
<proteinExistence type="predicted"/>
<dbReference type="PANTHER" id="PTHR31560">
    <property type="entry name" value="UPF0652 PROTEIN C16A11.03C-RELATED"/>
    <property type="match status" value="1"/>
</dbReference>
<gene>
    <name evidence="3" type="ORF">F5050DRAFT_1570366</name>
</gene>
<evidence type="ECO:0000256" key="1">
    <source>
        <dbReference type="PROSITE-ProRule" id="PRU00024"/>
    </source>
</evidence>
<dbReference type="Pfam" id="PF09418">
    <property type="entry name" value="DUF2009"/>
    <property type="match status" value="1"/>
</dbReference>
<dbReference type="InterPro" id="IPR018553">
    <property type="entry name" value="E2_Ub-conjug_enz"/>
</dbReference>
<dbReference type="InterPro" id="IPR038446">
    <property type="entry name" value="CEBP_ZZ_sf"/>
</dbReference>